<dbReference type="SUPFAM" id="SSF53474">
    <property type="entry name" value="alpha/beta-Hydrolases"/>
    <property type="match status" value="1"/>
</dbReference>
<reference evidence="7 8" key="1">
    <citation type="submission" date="2019-04" db="EMBL/GenBank/DDBJ databases">
        <authorList>
            <consortium name="Wellcome Sanger Institute Data Sharing"/>
        </authorList>
    </citation>
    <scope>NUCLEOTIDE SEQUENCE [LARGE SCALE GENOMIC DNA]</scope>
</reference>
<keyword evidence="8" id="KW-1185">Reference proteome</keyword>
<evidence type="ECO:0000256" key="6">
    <source>
        <dbReference type="SAM" id="SignalP"/>
    </source>
</evidence>
<protein>
    <recommendedName>
        <fullName evidence="9">Thymus-specific serine protease-like</fullName>
    </recommendedName>
</protein>
<proteinExistence type="inferred from homology"/>
<evidence type="ECO:0000256" key="1">
    <source>
        <dbReference type="ARBA" id="ARBA00011079"/>
    </source>
</evidence>
<evidence type="ECO:0000256" key="2">
    <source>
        <dbReference type="ARBA" id="ARBA00022670"/>
    </source>
</evidence>
<organism evidence="7 8">
    <name type="scientific">Scleropages formosus</name>
    <name type="common">Asian bonytongue</name>
    <name type="synonym">Osteoglossum formosum</name>
    <dbReference type="NCBI Taxonomy" id="113540"/>
    <lineage>
        <taxon>Eukaryota</taxon>
        <taxon>Metazoa</taxon>
        <taxon>Chordata</taxon>
        <taxon>Craniata</taxon>
        <taxon>Vertebrata</taxon>
        <taxon>Euteleostomi</taxon>
        <taxon>Actinopterygii</taxon>
        <taxon>Neopterygii</taxon>
        <taxon>Teleostei</taxon>
        <taxon>Osteoglossocephala</taxon>
        <taxon>Osteoglossomorpha</taxon>
        <taxon>Osteoglossiformes</taxon>
        <taxon>Osteoglossidae</taxon>
        <taxon>Scleropages</taxon>
    </lineage>
</organism>
<dbReference type="OrthoDB" id="1735038at2759"/>
<evidence type="ECO:0000313" key="8">
    <source>
        <dbReference type="Proteomes" id="UP000694397"/>
    </source>
</evidence>
<dbReference type="InterPro" id="IPR029058">
    <property type="entry name" value="AB_hydrolase_fold"/>
</dbReference>
<reference evidence="7" key="2">
    <citation type="submission" date="2025-08" db="UniProtKB">
        <authorList>
            <consortium name="Ensembl"/>
        </authorList>
    </citation>
    <scope>IDENTIFICATION</scope>
</reference>
<evidence type="ECO:0000313" key="7">
    <source>
        <dbReference type="Ensembl" id="ENSSFOP00015067827.1"/>
    </source>
</evidence>
<keyword evidence="2" id="KW-0645">Protease</keyword>
<dbReference type="Proteomes" id="UP000694397">
    <property type="component" value="Chromosome 10"/>
</dbReference>
<dbReference type="Gene3D" id="1.20.120.980">
    <property type="entry name" value="Serine carboxypeptidase S28, SKS domain"/>
    <property type="match status" value="1"/>
</dbReference>
<dbReference type="PANTHER" id="PTHR11010">
    <property type="entry name" value="PROTEASE S28 PRO-X CARBOXYPEPTIDASE-RELATED"/>
    <property type="match status" value="1"/>
</dbReference>
<gene>
    <name evidence="7" type="primary">prss16</name>
</gene>
<evidence type="ECO:0000256" key="4">
    <source>
        <dbReference type="ARBA" id="ARBA00022801"/>
    </source>
</evidence>
<reference evidence="7" key="3">
    <citation type="submission" date="2025-09" db="UniProtKB">
        <authorList>
            <consortium name="Ensembl"/>
        </authorList>
    </citation>
    <scope>IDENTIFICATION</scope>
</reference>
<dbReference type="Ensembl" id="ENSSFOT00015070446.1">
    <property type="protein sequence ID" value="ENSSFOP00015067827.1"/>
    <property type="gene ID" value="ENSSFOG00015006923.2"/>
</dbReference>
<dbReference type="GO" id="GO:0005768">
    <property type="term" value="C:endosome"/>
    <property type="evidence" value="ECO:0007669"/>
    <property type="project" value="TreeGrafter"/>
</dbReference>
<comment type="similarity">
    <text evidence="1">Belongs to the peptidase S28 family.</text>
</comment>
<evidence type="ECO:0008006" key="9">
    <source>
        <dbReference type="Google" id="ProtNLM"/>
    </source>
</evidence>
<dbReference type="GO" id="GO:0005764">
    <property type="term" value="C:lysosome"/>
    <property type="evidence" value="ECO:0007669"/>
    <property type="project" value="TreeGrafter"/>
</dbReference>
<dbReference type="GO" id="GO:0070008">
    <property type="term" value="F:serine-type exopeptidase activity"/>
    <property type="evidence" value="ECO:0007669"/>
    <property type="project" value="InterPro"/>
</dbReference>
<accession>A0A8C9W268</accession>
<dbReference type="PANTHER" id="PTHR11010:SF11">
    <property type="entry name" value="THYMUS-SPECIFIC SERINE PROTEASE"/>
    <property type="match status" value="1"/>
</dbReference>
<dbReference type="GO" id="GO:0006508">
    <property type="term" value="P:proteolysis"/>
    <property type="evidence" value="ECO:0007669"/>
    <property type="project" value="UniProtKB-KW"/>
</dbReference>
<feature type="chain" id="PRO_5034229416" description="Thymus-specific serine protease-like" evidence="6">
    <location>
        <begin position="21"/>
        <end position="526"/>
    </location>
</feature>
<evidence type="ECO:0000256" key="3">
    <source>
        <dbReference type="ARBA" id="ARBA00022729"/>
    </source>
</evidence>
<keyword evidence="4" id="KW-0378">Hydrolase</keyword>
<dbReference type="GeneTree" id="ENSGT00940000160281"/>
<keyword evidence="3 6" id="KW-0732">Signal</keyword>
<sequence length="526" mass="58973">MMRVSAALCVCALLVHCASSGRVLRRIKERVHRIRYEEAKRHLLLLPAVGKQSISTAKEGYVPQPLDHFDSQCIETIPQRFFVNEAFWKRPHGPVFLYIGGESAILETSVLLGHHVQMAEDNGALLVALEHRFYGKSISPNGLQIEKLRFLSSQQALADLVAFHRYIGERYSLTHKNTWISFGGSYPGALSAWFHGKFPHLVYGAVASSAPVKAKLDFSAYNKVVGESLNNEAVGGSEKCVNVVWEAFAAVEAALMGGNGTQAAKDFVCCGPLETFKDQIELVQSLADIIMGIVQYNKEWDFMSIAELCSIITNRSEVIEQEAEAYKRLVKLASIYRERQKQSCLQTSYKRVVEELKNTSIQTTGVGERQWYYQTCAEFGFYQTCEDANCPFSRMLTLQSQTELCPLVFGISESSLPSHIAFTNRYYGADHPQTRRVLYVNGDIDPWHELSVLPSGSKGVSNRSILINGTAHCADMNPHRDGDPTALKEAQKVWWDSGGDEAQREVEGAFWETDIERSTTFYSRCY</sequence>
<dbReference type="InterPro" id="IPR008758">
    <property type="entry name" value="Peptidase_S28"/>
</dbReference>
<feature type="signal peptide" evidence="6">
    <location>
        <begin position="1"/>
        <end position="20"/>
    </location>
</feature>
<keyword evidence="5" id="KW-0325">Glycoprotein</keyword>
<evidence type="ECO:0000256" key="5">
    <source>
        <dbReference type="ARBA" id="ARBA00023180"/>
    </source>
</evidence>
<name>A0A8C9W268_SCLFO</name>
<dbReference type="InterPro" id="IPR042269">
    <property type="entry name" value="Ser_carbopepase_S28_SKS"/>
</dbReference>
<dbReference type="Gene3D" id="3.40.50.1820">
    <property type="entry name" value="alpha/beta hydrolase"/>
    <property type="match status" value="1"/>
</dbReference>
<dbReference type="Pfam" id="PF05577">
    <property type="entry name" value="Peptidase_S28"/>
    <property type="match status" value="1"/>
</dbReference>
<dbReference type="GO" id="GO:0008239">
    <property type="term" value="F:dipeptidyl-peptidase activity"/>
    <property type="evidence" value="ECO:0007669"/>
    <property type="project" value="TreeGrafter"/>
</dbReference>
<dbReference type="AlphaFoldDB" id="A0A8C9W268"/>